<comment type="similarity">
    <text evidence="3">Belongs to the 1-acyl-sn-glycerol-3-phosphate acyltransferase family.</text>
</comment>
<dbReference type="InterPro" id="IPR045252">
    <property type="entry name" value="LPCAT1-like"/>
</dbReference>
<dbReference type="Proteomes" id="UP000494206">
    <property type="component" value="Unassembled WGS sequence"/>
</dbReference>
<comment type="subcellular location">
    <subcellularLocation>
        <location evidence="1">Membrane</location>
    </subcellularLocation>
</comment>
<proteinExistence type="inferred from homology"/>
<feature type="transmembrane region" description="Helical" evidence="14">
    <location>
        <begin position="183"/>
        <end position="203"/>
    </location>
</feature>
<accession>A0A8S1F8F6</accession>
<dbReference type="Pfam" id="PF01553">
    <property type="entry name" value="Acyltransferase"/>
    <property type="match status" value="1"/>
</dbReference>
<keyword evidence="8" id="KW-0443">Lipid metabolism</keyword>
<dbReference type="AlphaFoldDB" id="A0A8S1F8F6"/>
<dbReference type="GO" id="GO:0008654">
    <property type="term" value="P:phospholipid biosynthetic process"/>
    <property type="evidence" value="ECO:0007669"/>
    <property type="project" value="UniProtKB-KW"/>
</dbReference>
<dbReference type="GO" id="GO:0004366">
    <property type="term" value="F:glycerol-3-phosphate O-acyltransferase activity"/>
    <property type="evidence" value="ECO:0007669"/>
    <property type="project" value="TreeGrafter"/>
</dbReference>
<comment type="pathway">
    <text evidence="2">Lipid metabolism.</text>
</comment>
<evidence type="ECO:0000256" key="11">
    <source>
        <dbReference type="ARBA" id="ARBA00023264"/>
    </source>
</evidence>
<keyword evidence="11" id="KW-1208">Phospholipid metabolism</keyword>
<keyword evidence="9 14" id="KW-0472">Membrane</keyword>
<evidence type="ECO:0000256" key="4">
    <source>
        <dbReference type="ARBA" id="ARBA00022516"/>
    </source>
</evidence>
<keyword evidence="17" id="KW-1185">Reference proteome</keyword>
<evidence type="ECO:0000256" key="3">
    <source>
        <dbReference type="ARBA" id="ARBA00008655"/>
    </source>
</evidence>
<keyword evidence="5" id="KW-0808">Transferase</keyword>
<dbReference type="SMART" id="SM00563">
    <property type="entry name" value="PlsC"/>
    <property type="match status" value="1"/>
</dbReference>
<dbReference type="OrthoDB" id="272512at2759"/>
<keyword evidence="12" id="KW-0012">Acyltransferase</keyword>
<evidence type="ECO:0000256" key="12">
    <source>
        <dbReference type="ARBA" id="ARBA00023315"/>
    </source>
</evidence>
<keyword evidence="6 14" id="KW-0812">Transmembrane</keyword>
<gene>
    <name evidence="16" type="ORF">CBOVIS_LOCUS11744</name>
</gene>
<feature type="domain" description="Phospholipid/glycerol acyltransferase" evidence="15">
    <location>
        <begin position="214"/>
        <end position="329"/>
    </location>
</feature>
<feature type="transmembrane region" description="Helical" evidence="14">
    <location>
        <begin position="149"/>
        <end position="171"/>
    </location>
</feature>
<organism evidence="16 17">
    <name type="scientific">Caenorhabditis bovis</name>
    <dbReference type="NCBI Taxonomy" id="2654633"/>
    <lineage>
        <taxon>Eukaryota</taxon>
        <taxon>Metazoa</taxon>
        <taxon>Ecdysozoa</taxon>
        <taxon>Nematoda</taxon>
        <taxon>Chromadorea</taxon>
        <taxon>Rhabditida</taxon>
        <taxon>Rhabditina</taxon>
        <taxon>Rhabditomorpha</taxon>
        <taxon>Rhabditoidea</taxon>
        <taxon>Rhabditidae</taxon>
        <taxon>Peloderinae</taxon>
        <taxon>Caenorhabditis</taxon>
    </lineage>
</organism>
<evidence type="ECO:0000256" key="6">
    <source>
        <dbReference type="ARBA" id="ARBA00022692"/>
    </source>
</evidence>
<evidence type="ECO:0000256" key="8">
    <source>
        <dbReference type="ARBA" id="ARBA00023098"/>
    </source>
</evidence>
<evidence type="ECO:0000256" key="10">
    <source>
        <dbReference type="ARBA" id="ARBA00023209"/>
    </source>
</evidence>
<keyword evidence="10" id="KW-0594">Phospholipid biosynthesis</keyword>
<evidence type="ECO:0000256" key="13">
    <source>
        <dbReference type="ARBA" id="ARBA00025707"/>
    </source>
</evidence>
<evidence type="ECO:0000313" key="17">
    <source>
        <dbReference type="Proteomes" id="UP000494206"/>
    </source>
</evidence>
<reference evidence="16 17" key="1">
    <citation type="submission" date="2020-04" db="EMBL/GenBank/DDBJ databases">
        <authorList>
            <person name="Laetsch R D."/>
            <person name="Stevens L."/>
            <person name="Kumar S."/>
            <person name="Blaxter L. M."/>
        </authorList>
    </citation>
    <scope>NUCLEOTIDE SEQUENCE [LARGE SCALE GENOMIC DNA]</scope>
</reference>
<keyword evidence="7 14" id="KW-1133">Transmembrane helix</keyword>
<comment type="pathway">
    <text evidence="13">Phospholipid metabolism.</text>
</comment>
<sequence>MLILFLVYFYLSIVSGAFIATVTLIFCGLSWGQLPHLYLRLVKNIQQHFPKPLSMPLKRYESSTTNNDQSEDIISLPMKTVQNGISSIIEDDFGTAFETAKIRYETLLRFRPSKDWNKVQCSLFYLGLIFRKGQMVGLIKQSKYFRVSFLFPVRISLLISSFLFVSIAAVISAFKTLTNVEKTWVAIIYCRLFCCGMGLVAVFRNPENRPKRPGVAVANHLTPNDIQILFSGTPHGSSYGFVVTGQKHNGIIGVIEYLVEKLCPSLWLERKNSNERQCFLTEVLNIAKEEGPVLLFPEGYCSNNCQVLQFRKAIFEDGVNIYPIAIKQTPEFGDGFWHEDKFHMYLFRVMTSWAVVYDVQYLEVQRRRPDEGNVEFALRVQHMIAKAADIPCTKYGGSVWYNLQEREKLRIALQADNAKTLLDNEEPLKVDEIPKEKVVWDAGESIEKIENGFENTYDKLISVYS</sequence>
<dbReference type="PANTHER" id="PTHR23063:SF6">
    <property type="entry name" value="PHOSPHOLIPID_GLYCEROL ACYLTRANSFERASE DOMAIN-CONTAINING PROTEIN"/>
    <property type="match status" value="1"/>
</dbReference>
<dbReference type="GO" id="GO:0016020">
    <property type="term" value="C:membrane"/>
    <property type="evidence" value="ECO:0007669"/>
    <property type="project" value="UniProtKB-SubCell"/>
</dbReference>
<dbReference type="GO" id="GO:0005783">
    <property type="term" value="C:endoplasmic reticulum"/>
    <property type="evidence" value="ECO:0007669"/>
    <property type="project" value="TreeGrafter"/>
</dbReference>
<dbReference type="SUPFAM" id="SSF69593">
    <property type="entry name" value="Glycerol-3-phosphate (1)-acyltransferase"/>
    <property type="match status" value="1"/>
</dbReference>
<evidence type="ECO:0000313" key="16">
    <source>
        <dbReference type="EMBL" id="CAB3410187.1"/>
    </source>
</evidence>
<evidence type="ECO:0000256" key="9">
    <source>
        <dbReference type="ARBA" id="ARBA00023136"/>
    </source>
</evidence>
<evidence type="ECO:0000256" key="7">
    <source>
        <dbReference type="ARBA" id="ARBA00022989"/>
    </source>
</evidence>
<evidence type="ECO:0000256" key="1">
    <source>
        <dbReference type="ARBA" id="ARBA00004370"/>
    </source>
</evidence>
<protein>
    <recommendedName>
        <fullName evidence="15">Phospholipid/glycerol acyltransferase domain-containing protein</fullName>
    </recommendedName>
</protein>
<evidence type="ECO:0000259" key="15">
    <source>
        <dbReference type="SMART" id="SM00563"/>
    </source>
</evidence>
<evidence type="ECO:0000256" key="2">
    <source>
        <dbReference type="ARBA" id="ARBA00005189"/>
    </source>
</evidence>
<dbReference type="PANTHER" id="PTHR23063">
    <property type="entry name" value="PHOSPHOLIPID ACYLTRANSFERASE"/>
    <property type="match status" value="1"/>
</dbReference>
<evidence type="ECO:0000256" key="14">
    <source>
        <dbReference type="SAM" id="Phobius"/>
    </source>
</evidence>
<dbReference type="GO" id="GO:0019432">
    <property type="term" value="P:triglyceride biosynthetic process"/>
    <property type="evidence" value="ECO:0007669"/>
    <property type="project" value="TreeGrafter"/>
</dbReference>
<dbReference type="EMBL" id="CADEPM010000010">
    <property type="protein sequence ID" value="CAB3410187.1"/>
    <property type="molecule type" value="Genomic_DNA"/>
</dbReference>
<comment type="caution">
    <text evidence="16">The sequence shown here is derived from an EMBL/GenBank/DDBJ whole genome shotgun (WGS) entry which is preliminary data.</text>
</comment>
<keyword evidence="4" id="KW-0444">Lipid biosynthesis</keyword>
<name>A0A8S1F8F6_9PELO</name>
<dbReference type="CDD" id="cd07991">
    <property type="entry name" value="LPLAT_LPCAT1-like"/>
    <property type="match status" value="1"/>
</dbReference>
<feature type="transmembrane region" description="Helical" evidence="14">
    <location>
        <begin position="6"/>
        <end position="31"/>
    </location>
</feature>
<evidence type="ECO:0000256" key="5">
    <source>
        <dbReference type="ARBA" id="ARBA00022679"/>
    </source>
</evidence>
<dbReference type="InterPro" id="IPR002123">
    <property type="entry name" value="Plipid/glycerol_acylTrfase"/>
</dbReference>